<dbReference type="InterPro" id="IPR013762">
    <property type="entry name" value="Integrase-like_cat_sf"/>
</dbReference>
<feature type="domain" description="Tyr recombinase" evidence="4">
    <location>
        <begin position="59"/>
        <end position="255"/>
    </location>
</feature>
<dbReference type="EMBL" id="QEEX01000001">
    <property type="protein sequence ID" value="PWB98188.1"/>
    <property type="molecule type" value="Genomic_DNA"/>
</dbReference>
<gene>
    <name evidence="5" type="ORF">DF220_10370</name>
</gene>
<evidence type="ECO:0000256" key="2">
    <source>
        <dbReference type="ARBA" id="ARBA00023125"/>
    </source>
</evidence>
<dbReference type="Gene3D" id="1.10.443.10">
    <property type="entry name" value="Intergrase catalytic core"/>
    <property type="match status" value="1"/>
</dbReference>
<dbReference type="GO" id="GO:0006310">
    <property type="term" value="P:DNA recombination"/>
    <property type="evidence" value="ECO:0007669"/>
    <property type="project" value="UniProtKB-KW"/>
</dbReference>
<dbReference type="AlphaFoldDB" id="A0A2U1T2V5"/>
<comment type="caution">
    <text evidence="5">The sequence shown here is derived from an EMBL/GenBank/DDBJ whole genome shotgun (WGS) entry which is preliminary data.</text>
</comment>
<keyword evidence="2" id="KW-0238">DNA-binding</keyword>
<keyword evidence="3" id="KW-0233">DNA recombination</keyword>
<name>A0A2U1T2V5_9MICO</name>
<dbReference type="Proteomes" id="UP000244978">
    <property type="component" value="Unassembled WGS sequence"/>
</dbReference>
<dbReference type="PROSITE" id="PS51898">
    <property type="entry name" value="TYR_RECOMBINASE"/>
    <property type="match status" value="1"/>
</dbReference>
<dbReference type="InterPro" id="IPR050090">
    <property type="entry name" value="Tyrosine_recombinase_XerCD"/>
</dbReference>
<dbReference type="PANTHER" id="PTHR30349">
    <property type="entry name" value="PHAGE INTEGRASE-RELATED"/>
    <property type="match status" value="1"/>
</dbReference>
<evidence type="ECO:0000313" key="6">
    <source>
        <dbReference type="Proteomes" id="UP000244978"/>
    </source>
</evidence>
<dbReference type="InterPro" id="IPR002104">
    <property type="entry name" value="Integrase_catalytic"/>
</dbReference>
<proteinExistence type="inferred from homology"/>
<dbReference type="Pfam" id="PF00589">
    <property type="entry name" value="Phage_integrase"/>
    <property type="match status" value="1"/>
</dbReference>
<accession>A0A2U1T2V5</accession>
<dbReference type="SUPFAM" id="SSF56349">
    <property type="entry name" value="DNA breaking-rejoining enzymes"/>
    <property type="match status" value="1"/>
</dbReference>
<dbReference type="CDD" id="cd00397">
    <property type="entry name" value="DNA_BRE_C"/>
    <property type="match status" value="1"/>
</dbReference>
<comment type="similarity">
    <text evidence="1">Belongs to the 'phage' integrase family.</text>
</comment>
<dbReference type="InterPro" id="IPR011010">
    <property type="entry name" value="DNA_brk_join_enz"/>
</dbReference>
<reference evidence="6" key="1">
    <citation type="submission" date="2018-04" db="EMBL/GenBank/DDBJ databases">
        <authorList>
            <person name="Liu S."/>
            <person name="Wang Z."/>
            <person name="Li J."/>
        </authorList>
    </citation>
    <scope>NUCLEOTIDE SEQUENCE [LARGE SCALE GENOMIC DNA]</scope>
    <source>
        <strain evidence="6">S1194</strain>
    </source>
</reference>
<evidence type="ECO:0000256" key="3">
    <source>
        <dbReference type="ARBA" id="ARBA00023172"/>
    </source>
</evidence>
<dbReference type="GO" id="GO:0003677">
    <property type="term" value="F:DNA binding"/>
    <property type="evidence" value="ECO:0007669"/>
    <property type="project" value="UniProtKB-KW"/>
</dbReference>
<keyword evidence="6" id="KW-1185">Reference proteome</keyword>
<dbReference type="GO" id="GO:0015074">
    <property type="term" value="P:DNA integration"/>
    <property type="evidence" value="ECO:0007669"/>
    <property type="project" value="InterPro"/>
</dbReference>
<evidence type="ECO:0000259" key="4">
    <source>
        <dbReference type="PROSITE" id="PS51898"/>
    </source>
</evidence>
<sequence length="382" mass="42488">MLGFLAYIGTVKKGNGEKYSPKYQYAILGAVGVFIDEVTLNEWADIRRSARWLRNELPKLPKSAPRLIGKQVAARLRDPGNLQLVEDLDCRLIILIAAETGLRRKDIAAGMTTDCLLELDDGKWSIVFTDSKKKVPRSVPVHERVALAIQAHIAHKRSTLPGTRNLFARDSTDTVITLTLINRALTELVEALDIRTSNGEFLPVTPHMFRHQNATDWLEAGMPMAVVQKLLNHESMRSTEIYARLSEQAVREVWEKTRAVSSAGEPVERPTGVMEEAAWMHAFMGGASQALPNGRCGMPCGETCEHANACLYCPLFMTTPEYLPVLRDQRDDHGKMMQLAEAEGHIRIVEKNRQPFVALNKLIASLETIEKRELAVAGGQAG</sequence>
<evidence type="ECO:0000256" key="1">
    <source>
        <dbReference type="ARBA" id="ARBA00008857"/>
    </source>
</evidence>
<evidence type="ECO:0000313" key="5">
    <source>
        <dbReference type="EMBL" id="PWB98188.1"/>
    </source>
</evidence>
<organism evidence="5 6">
    <name type="scientific">Homoserinimonas hongtaonis</name>
    <dbReference type="NCBI Taxonomy" id="2079791"/>
    <lineage>
        <taxon>Bacteria</taxon>
        <taxon>Bacillati</taxon>
        <taxon>Actinomycetota</taxon>
        <taxon>Actinomycetes</taxon>
        <taxon>Micrococcales</taxon>
        <taxon>Microbacteriaceae</taxon>
        <taxon>Homoserinimonas</taxon>
    </lineage>
</organism>
<protein>
    <recommendedName>
        <fullName evidence="4">Tyr recombinase domain-containing protein</fullName>
    </recommendedName>
</protein>
<dbReference type="PANTHER" id="PTHR30349:SF41">
    <property type="entry name" value="INTEGRASE_RECOMBINASE PROTEIN MJ0367-RELATED"/>
    <property type="match status" value="1"/>
</dbReference>